<dbReference type="Pfam" id="PF18962">
    <property type="entry name" value="Por_Secre_tail"/>
    <property type="match status" value="1"/>
</dbReference>
<dbReference type="GO" id="GO:0004565">
    <property type="term" value="F:beta-galactosidase activity"/>
    <property type="evidence" value="ECO:0007669"/>
    <property type="project" value="InterPro"/>
</dbReference>
<proteinExistence type="predicted"/>
<keyword evidence="1" id="KW-0378">Hydrolase</keyword>
<feature type="domain" description="Secretion system C-terminal sorting" evidence="5">
    <location>
        <begin position="604"/>
        <end position="679"/>
    </location>
</feature>
<dbReference type="NCBIfam" id="TIGR04183">
    <property type="entry name" value="Por_Secre_tail"/>
    <property type="match status" value="1"/>
</dbReference>
<dbReference type="AlphaFoldDB" id="A0A5B8V8E3"/>
<evidence type="ECO:0000259" key="4">
    <source>
        <dbReference type="Pfam" id="PF02449"/>
    </source>
</evidence>
<keyword evidence="3" id="KW-0732">Signal</keyword>
<reference evidence="6 7" key="1">
    <citation type="journal article" date="2016" name="Int. J. Syst. Evol. Microbiol.">
        <title>Panacibacter ginsenosidivorans gen. nov., sp. nov., with ginsenoside converting activity isolated from soil of a ginseng field.</title>
        <authorList>
            <person name="Siddiqi M.Z."/>
            <person name="Muhammad Shafi S."/>
            <person name="Choi K.D."/>
            <person name="Im W.T."/>
        </authorList>
    </citation>
    <scope>NUCLEOTIDE SEQUENCE [LARGE SCALE GENOMIC DNA]</scope>
    <source>
        <strain evidence="6 7">Gsoil1550</strain>
    </source>
</reference>
<keyword evidence="7" id="KW-1185">Reference proteome</keyword>
<dbReference type="RefSeq" id="WP_147189564.1">
    <property type="nucleotide sequence ID" value="NZ_CP042435.1"/>
</dbReference>
<dbReference type="KEGG" id="pgin:FRZ67_10785"/>
<evidence type="ECO:0000313" key="7">
    <source>
        <dbReference type="Proteomes" id="UP000321533"/>
    </source>
</evidence>
<sequence length="680" mass="76647">MSKFYKFFGISAALILYTLFSNAQTSSYQKATPGMWQTFGNPVDRSQFSFVNGRLCNFLWKDIEPSNNVWDFTTFDKDLTDRTKDGLPVIFMVYTKEDAPDWIYSAGVPKVTETDNNGKIVGYSPYFADTDYKYFFKRMIQKVHSHIESLPTTVRNGIVGVQGCYGSTGDYISYKGNVPSQYDLDSKQFLDLFKEFSQYYYNEYKNTSPKIYLMSNPRNQGNDAAIWVQDNCPGWQKTGTLGKGFQLNDEADKLTWLYDMINIPQNSGEYMRTRSEMTHGNVATGWWKRAPYKNMFAVMCYGISWGLDWSNQDYAQLNDNNYDSSFLFFSKYAGQKNPASSTNAMCALKDALDAADAKRFPASTYGTVSRTNQQRYINIANKYSSKGALLEDVKSATLAEMDNIRASGTNDVGWNLMPGNYDRFLHQLIPNKTSIGYWNIQSKDSNSMYGRFGRAFDVAHNKMGLYFDVDNAFFSNKPLKGQYTITIEVTYLDKGTGGWQLYYDAQTGPDKASGIISCTNTNKWKKATITIPDAYFGNKGPNASDFSIRSTSKKQDVIFSVVELSRPSNFAFSTKSAISMLSSNTNSQATSITNDTNVKDQLLINPNPATDHFYIQTKDSQLIRQVIIYNQSGQIILQKQVSAGLVVVVNRNEMAAATPGIYFIKVSTATALYTGKLMVL</sequence>
<gene>
    <name evidence="6" type="ORF">FRZ67_10785</name>
</gene>
<evidence type="ECO:0000256" key="1">
    <source>
        <dbReference type="ARBA" id="ARBA00022801"/>
    </source>
</evidence>
<feature type="domain" description="Glycoside hydrolase family 42 N-terminal" evidence="4">
    <location>
        <begin position="54"/>
        <end position="143"/>
    </location>
</feature>
<dbReference type="InterPro" id="IPR013529">
    <property type="entry name" value="Glyco_hydro_42_N"/>
</dbReference>
<dbReference type="Pfam" id="PF02449">
    <property type="entry name" value="Glyco_hydro_42"/>
    <property type="match status" value="1"/>
</dbReference>
<dbReference type="InterPro" id="IPR017853">
    <property type="entry name" value="GH"/>
</dbReference>
<dbReference type="Gene3D" id="3.20.20.80">
    <property type="entry name" value="Glycosidases"/>
    <property type="match status" value="1"/>
</dbReference>
<evidence type="ECO:0000313" key="6">
    <source>
        <dbReference type="EMBL" id="QEC67757.1"/>
    </source>
</evidence>
<evidence type="ECO:0000256" key="3">
    <source>
        <dbReference type="SAM" id="SignalP"/>
    </source>
</evidence>
<organism evidence="6 7">
    <name type="scientific">Panacibacter ginsenosidivorans</name>
    <dbReference type="NCBI Taxonomy" id="1813871"/>
    <lineage>
        <taxon>Bacteria</taxon>
        <taxon>Pseudomonadati</taxon>
        <taxon>Bacteroidota</taxon>
        <taxon>Chitinophagia</taxon>
        <taxon>Chitinophagales</taxon>
        <taxon>Chitinophagaceae</taxon>
        <taxon>Panacibacter</taxon>
    </lineage>
</organism>
<name>A0A5B8V8E3_9BACT</name>
<dbReference type="GO" id="GO:0009341">
    <property type="term" value="C:beta-galactosidase complex"/>
    <property type="evidence" value="ECO:0007669"/>
    <property type="project" value="InterPro"/>
</dbReference>
<evidence type="ECO:0000256" key="2">
    <source>
        <dbReference type="ARBA" id="ARBA00023295"/>
    </source>
</evidence>
<feature type="signal peptide" evidence="3">
    <location>
        <begin position="1"/>
        <end position="23"/>
    </location>
</feature>
<dbReference type="EMBL" id="CP042435">
    <property type="protein sequence ID" value="QEC67757.1"/>
    <property type="molecule type" value="Genomic_DNA"/>
</dbReference>
<dbReference type="GO" id="GO:0005975">
    <property type="term" value="P:carbohydrate metabolic process"/>
    <property type="evidence" value="ECO:0007669"/>
    <property type="project" value="InterPro"/>
</dbReference>
<dbReference type="Proteomes" id="UP000321533">
    <property type="component" value="Chromosome"/>
</dbReference>
<dbReference type="SUPFAM" id="SSF51445">
    <property type="entry name" value="(Trans)glycosidases"/>
    <property type="match status" value="1"/>
</dbReference>
<dbReference type="InterPro" id="IPR026444">
    <property type="entry name" value="Secre_tail"/>
</dbReference>
<evidence type="ECO:0000259" key="5">
    <source>
        <dbReference type="Pfam" id="PF18962"/>
    </source>
</evidence>
<accession>A0A5B8V8E3</accession>
<dbReference type="OrthoDB" id="703126at2"/>
<keyword evidence="2" id="KW-0326">Glycosidase</keyword>
<protein>
    <submittedName>
        <fullName evidence="6">T9SS type A sorting domain-containing protein</fullName>
    </submittedName>
</protein>
<feature type="chain" id="PRO_5023076275" evidence="3">
    <location>
        <begin position="24"/>
        <end position="680"/>
    </location>
</feature>